<feature type="compositionally biased region" description="Low complexity" evidence="1">
    <location>
        <begin position="98"/>
        <end position="130"/>
    </location>
</feature>
<evidence type="ECO:0000313" key="4">
    <source>
        <dbReference type="Proteomes" id="UP000275267"/>
    </source>
</evidence>
<comment type="caution">
    <text evidence="3">The sequence shown here is derived from an EMBL/GenBank/DDBJ whole genome shotgun (WGS) entry which is preliminary data.</text>
</comment>
<dbReference type="InterPro" id="IPR057670">
    <property type="entry name" value="SH3_retrovirus"/>
</dbReference>
<sequence length="312" mass="31996">MCVFLGYSAHHKGYCCLDTLSNRVIISHHVTFDESAFPFAELQNPPTPAAFDFLDDLSNSVPAPKGPTLPLVPASSTALPRAALGIPPGTSPAPAPSAPTGAPGVLGAHGAPPGTLAGAPGAPVGTTGASGVPAGAPGALPATLGDMPVVSPSTAARSPLPAVLGTASPSAPAGPAPTPAVPPPLRVYKRRAGPSPPVGPAVLPKGVAPVPAVTNQHPMTTRAKLGFRVPSLYLAAPLSPVPKTFRSALIDPNWRAAMEEEHAALLKNHTWDLVPRPPRANVVSGKWIFKHKFLSDGSLERYKARWVLRGFT</sequence>
<dbReference type="OrthoDB" id="1000646at2759"/>
<dbReference type="AlphaFoldDB" id="A0A3L6Q290"/>
<feature type="domain" description="Retroviral polymerase SH3-like" evidence="2">
    <location>
        <begin position="2"/>
        <end position="41"/>
    </location>
</feature>
<evidence type="ECO:0000313" key="3">
    <source>
        <dbReference type="EMBL" id="RLM70082.1"/>
    </source>
</evidence>
<dbReference type="Pfam" id="PF25597">
    <property type="entry name" value="SH3_retrovirus"/>
    <property type="match status" value="1"/>
</dbReference>
<organism evidence="3 4">
    <name type="scientific">Panicum miliaceum</name>
    <name type="common">Proso millet</name>
    <name type="synonym">Broomcorn millet</name>
    <dbReference type="NCBI Taxonomy" id="4540"/>
    <lineage>
        <taxon>Eukaryota</taxon>
        <taxon>Viridiplantae</taxon>
        <taxon>Streptophyta</taxon>
        <taxon>Embryophyta</taxon>
        <taxon>Tracheophyta</taxon>
        <taxon>Spermatophyta</taxon>
        <taxon>Magnoliopsida</taxon>
        <taxon>Liliopsida</taxon>
        <taxon>Poales</taxon>
        <taxon>Poaceae</taxon>
        <taxon>PACMAD clade</taxon>
        <taxon>Panicoideae</taxon>
        <taxon>Panicodae</taxon>
        <taxon>Paniceae</taxon>
        <taxon>Panicinae</taxon>
        <taxon>Panicum</taxon>
        <taxon>Panicum sect. Panicum</taxon>
    </lineage>
</organism>
<evidence type="ECO:0000259" key="2">
    <source>
        <dbReference type="Pfam" id="PF25597"/>
    </source>
</evidence>
<name>A0A3L6Q290_PANMI</name>
<evidence type="ECO:0000256" key="1">
    <source>
        <dbReference type="SAM" id="MobiDB-lite"/>
    </source>
</evidence>
<accession>A0A3L6Q290</accession>
<proteinExistence type="predicted"/>
<keyword evidence="4" id="KW-1185">Reference proteome</keyword>
<dbReference type="EMBL" id="PQIB02000014">
    <property type="protein sequence ID" value="RLM70082.1"/>
    <property type="molecule type" value="Genomic_DNA"/>
</dbReference>
<gene>
    <name evidence="3" type="ORF">C2845_PM17G07680</name>
</gene>
<protein>
    <recommendedName>
        <fullName evidence="2">Retroviral polymerase SH3-like domain-containing protein</fullName>
    </recommendedName>
</protein>
<feature type="region of interest" description="Disordered" evidence="1">
    <location>
        <begin position="82"/>
        <end position="130"/>
    </location>
</feature>
<dbReference type="Proteomes" id="UP000275267">
    <property type="component" value="Unassembled WGS sequence"/>
</dbReference>
<reference evidence="4" key="1">
    <citation type="journal article" date="2019" name="Nat. Commun.">
        <title>The genome of broomcorn millet.</title>
        <authorList>
            <person name="Zou C."/>
            <person name="Miki D."/>
            <person name="Li D."/>
            <person name="Tang Q."/>
            <person name="Xiao L."/>
            <person name="Rajput S."/>
            <person name="Deng P."/>
            <person name="Jia W."/>
            <person name="Huang R."/>
            <person name="Zhang M."/>
            <person name="Sun Y."/>
            <person name="Hu J."/>
            <person name="Fu X."/>
            <person name="Schnable P.S."/>
            <person name="Li F."/>
            <person name="Zhang H."/>
            <person name="Feng B."/>
            <person name="Zhu X."/>
            <person name="Liu R."/>
            <person name="Schnable J.C."/>
            <person name="Zhu J.-K."/>
            <person name="Zhang H."/>
        </authorList>
    </citation>
    <scope>NUCLEOTIDE SEQUENCE [LARGE SCALE GENOMIC DNA]</scope>
</reference>
<dbReference type="STRING" id="4540.A0A3L6Q290"/>